<sequence length="269" mass="29312">MKENRIRRILREGGSPLGMQIMEVGTRGVAKILEYGDVDYVIIDMEHSGFGIERVADLIAWFKATDIAPIVRVPENLYHYLAGVLDAGAAGVQVANIDTAEQARQIVQAVKYAPLGSRGLGLTAAHSDFRTPKADDYLPFMNRQTVIITQIETREGLKNCDEIAAVEGIDVLAVGANDMTFSLGIQGQYDHPLLRDAMEQVIAACERHGKFGKCHPHSQAQIAEFARLGYRLFMGNSDVSLLRQGIKKSMDNLRAELAPFAKSAAAAGG</sequence>
<accession>A0ABP8GSY5</accession>
<dbReference type="Gene3D" id="3.20.20.60">
    <property type="entry name" value="Phosphoenolpyruvate-binding domains"/>
    <property type="match status" value="1"/>
</dbReference>
<evidence type="ECO:0000256" key="2">
    <source>
        <dbReference type="ARBA" id="ARBA00022723"/>
    </source>
</evidence>
<keyword evidence="6" id="KW-1185">Reference proteome</keyword>
<dbReference type="InterPro" id="IPR040442">
    <property type="entry name" value="Pyrv_kinase-like_dom_sf"/>
</dbReference>
<gene>
    <name evidence="5" type="ORF">GCM10023144_16130</name>
</gene>
<dbReference type="InterPro" id="IPR005000">
    <property type="entry name" value="Aldolase/citrate-lyase_domain"/>
</dbReference>
<dbReference type="GO" id="GO:0016829">
    <property type="term" value="F:lyase activity"/>
    <property type="evidence" value="ECO:0007669"/>
    <property type="project" value="UniProtKB-KW"/>
</dbReference>
<evidence type="ECO:0000313" key="6">
    <source>
        <dbReference type="Proteomes" id="UP001501671"/>
    </source>
</evidence>
<evidence type="ECO:0000256" key="3">
    <source>
        <dbReference type="ARBA" id="ARBA00023239"/>
    </source>
</evidence>
<feature type="domain" description="HpcH/HpaI aldolase/citrate lyase" evidence="4">
    <location>
        <begin position="30"/>
        <end position="210"/>
    </location>
</feature>
<protein>
    <submittedName>
        <fullName evidence="5">Aldolase/citrate lyase family protein</fullName>
    </submittedName>
</protein>
<keyword evidence="2" id="KW-0479">Metal-binding</keyword>
<organism evidence="5 6">
    <name type="scientific">Pigmentiphaga soli</name>
    <dbReference type="NCBI Taxonomy" id="1007095"/>
    <lineage>
        <taxon>Bacteria</taxon>
        <taxon>Pseudomonadati</taxon>
        <taxon>Pseudomonadota</taxon>
        <taxon>Betaproteobacteria</taxon>
        <taxon>Burkholderiales</taxon>
        <taxon>Alcaligenaceae</taxon>
        <taxon>Pigmentiphaga</taxon>
    </lineage>
</organism>
<dbReference type="PANTHER" id="PTHR30502">
    <property type="entry name" value="2-KETO-3-DEOXY-L-RHAMNONATE ALDOLASE"/>
    <property type="match status" value="1"/>
</dbReference>
<comment type="caution">
    <text evidence="5">The sequence shown here is derived from an EMBL/GenBank/DDBJ whole genome shotgun (WGS) entry which is preliminary data.</text>
</comment>
<dbReference type="InterPro" id="IPR050251">
    <property type="entry name" value="HpcH-HpaI_aldolase"/>
</dbReference>
<reference evidence="6" key="1">
    <citation type="journal article" date="2019" name="Int. J. Syst. Evol. Microbiol.">
        <title>The Global Catalogue of Microorganisms (GCM) 10K type strain sequencing project: providing services to taxonomists for standard genome sequencing and annotation.</title>
        <authorList>
            <consortium name="The Broad Institute Genomics Platform"/>
            <consortium name="The Broad Institute Genome Sequencing Center for Infectious Disease"/>
            <person name="Wu L."/>
            <person name="Ma J."/>
        </authorList>
    </citation>
    <scope>NUCLEOTIDE SEQUENCE [LARGE SCALE GENOMIC DNA]</scope>
    <source>
        <strain evidence="6">JCM 17666</strain>
    </source>
</reference>
<dbReference type="EMBL" id="BAABFO010000006">
    <property type="protein sequence ID" value="GAA4329401.1"/>
    <property type="molecule type" value="Genomic_DNA"/>
</dbReference>
<keyword evidence="3 5" id="KW-0456">Lyase</keyword>
<dbReference type="SUPFAM" id="SSF51621">
    <property type="entry name" value="Phosphoenolpyruvate/pyruvate domain"/>
    <property type="match status" value="1"/>
</dbReference>
<name>A0ABP8GSY5_9BURK</name>
<dbReference type="Proteomes" id="UP001501671">
    <property type="component" value="Unassembled WGS sequence"/>
</dbReference>
<evidence type="ECO:0000256" key="1">
    <source>
        <dbReference type="ARBA" id="ARBA00005568"/>
    </source>
</evidence>
<dbReference type="InterPro" id="IPR015813">
    <property type="entry name" value="Pyrv/PenolPyrv_kinase-like_dom"/>
</dbReference>
<proteinExistence type="inferred from homology"/>
<dbReference type="PANTHER" id="PTHR30502:SF0">
    <property type="entry name" value="PHOSPHOENOLPYRUVATE CARBOXYLASE FAMILY PROTEIN"/>
    <property type="match status" value="1"/>
</dbReference>
<comment type="similarity">
    <text evidence="1">Belongs to the HpcH/HpaI aldolase family.</text>
</comment>
<evidence type="ECO:0000313" key="5">
    <source>
        <dbReference type="EMBL" id="GAA4329401.1"/>
    </source>
</evidence>
<dbReference type="Pfam" id="PF03328">
    <property type="entry name" value="HpcH_HpaI"/>
    <property type="match status" value="1"/>
</dbReference>
<evidence type="ECO:0000259" key="4">
    <source>
        <dbReference type="Pfam" id="PF03328"/>
    </source>
</evidence>
<dbReference type="RefSeq" id="WP_345248122.1">
    <property type="nucleotide sequence ID" value="NZ_BAABFO010000006.1"/>
</dbReference>